<dbReference type="Gene3D" id="3.40.800.20">
    <property type="entry name" value="Histone deacetylase domain"/>
    <property type="match status" value="1"/>
</dbReference>
<dbReference type="Proteomes" id="UP000011087">
    <property type="component" value="Unassembled WGS sequence"/>
</dbReference>
<evidence type="ECO:0000313" key="3">
    <source>
        <dbReference type="Proteomes" id="UP000011087"/>
    </source>
</evidence>
<accession>A0A0C3TZK4</accession>
<dbReference type="GO" id="GO:0005737">
    <property type="term" value="C:cytoplasm"/>
    <property type="evidence" value="ECO:0007669"/>
    <property type="project" value="TreeGrafter"/>
</dbReference>
<reference evidence="2" key="3">
    <citation type="submission" date="2015-06" db="UniProtKB">
        <authorList>
            <consortium name="EnsemblProtists"/>
        </authorList>
    </citation>
    <scope>IDENTIFICATION</scope>
</reference>
<dbReference type="AlphaFoldDB" id="A0A0C3TZK4"/>
<protein>
    <recommendedName>
        <fullName evidence="1">Histone deacetylase domain-containing protein</fullName>
    </recommendedName>
</protein>
<evidence type="ECO:0000313" key="2">
    <source>
        <dbReference type="EnsemblProtists" id="EKX49342"/>
    </source>
</evidence>
<name>A0A0C3TZK4_GUITC</name>
<dbReference type="InterPro" id="IPR023801">
    <property type="entry name" value="His_deacetylse_dom"/>
</dbReference>
<dbReference type="PANTHER" id="PTHR10625">
    <property type="entry name" value="HISTONE DEACETYLASE HDAC1-RELATED"/>
    <property type="match status" value="1"/>
</dbReference>
<dbReference type="EnsemblProtists" id="EKX49342">
    <property type="protein sequence ID" value="EKX49342"/>
    <property type="gene ID" value="GUITHDRAFT_68111"/>
</dbReference>
<dbReference type="Pfam" id="PF00850">
    <property type="entry name" value="Hist_deacetyl"/>
    <property type="match status" value="1"/>
</dbReference>
<sequence length="312" mass="33562">MDVDTVLTAESYDAAVNAAGCVIEAIKDVMEGKGRNAFCVVRPAGHHAGPQGASEAMVEQGSKTRSHGFCLLSNVAIGAAHAMANRLAARVAIVDFDVHHGNGTEEVIRNLKPWRYKHVADTPLGEVAFDTLAEGPWLTERDSENVFFCSIHGFGEYSTGSPYTGLFYPGLGGATEEPNILNIPLGPKFGTQDFRREKLLPRLHSFKPDLVLVSAGFDGHEADFMNYGLVSLTEDDFFWVTDKLCEVAEVTCGGKLVSILEGGYNTNGGPLSPLARRFICFSPPLLCLSSSTLDLLSPPHASPACPRTCELC</sequence>
<dbReference type="InterPro" id="IPR037138">
    <property type="entry name" value="His_deacetylse_dom_sf"/>
</dbReference>
<feature type="domain" description="Histone deacetylase" evidence="1">
    <location>
        <begin position="3"/>
        <end position="267"/>
    </location>
</feature>
<evidence type="ECO:0000259" key="1">
    <source>
        <dbReference type="Pfam" id="PF00850"/>
    </source>
</evidence>
<reference evidence="3" key="1">
    <citation type="journal article" date="2012" name="Nature">
        <title>Algal genomes reveal evolutionary mosaicism and the fate of nucleomorphs.</title>
        <authorList>
            <consortium name="DOE Joint Genome Institute"/>
            <person name="Curtis B.A."/>
            <person name="Tanifuji G."/>
            <person name="Burki F."/>
            <person name="Gruber A."/>
            <person name="Irimia M."/>
            <person name="Maruyama S."/>
            <person name="Arias M.C."/>
            <person name="Ball S.G."/>
            <person name="Gile G.H."/>
            <person name="Hirakawa Y."/>
            <person name="Hopkins J.F."/>
            <person name="Kuo A."/>
            <person name="Rensing S.A."/>
            <person name="Schmutz J."/>
            <person name="Symeonidi A."/>
            <person name="Elias M."/>
            <person name="Eveleigh R.J."/>
            <person name="Herman E.K."/>
            <person name="Klute M.J."/>
            <person name="Nakayama T."/>
            <person name="Obornik M."/>
            <person name="Reyes-Prieto A."/>
            <person name="Armbrust E.V."/>
            <person name="Aves S.J."/>
            <person name="Beiko R.G."/>
            <person name="Coutinho P."/>
            <person name="Dacks J.B."/>
            <person name="Durnford D.G."/>
            <person name="Fast N.M."/>
            <person name="Green B.R."/>
            <person name="Grisdale C.J."/>
            <person name="Hempel F."/>
            <person name="Henrissat B."/>
            <person name="Hoppner M.P."/>
            <person name="Ishida K."/>
            <person name="Kim E."/>
            <person name="Koreny L."/>
            <person name="Kroth P.G."/>
            <person name="Liu Y."/>
            <person name="Malik S.B."/>
            <person name="Maier U.G."/>
            <person name="McRose D."/>
            <person name="Mock T."/>
            <person name="Neilson J.A."/>
            <person name="Onodera N.T."/>
            <person name="Poole A.M."/>
            <person name="Pritham E.J."/>
            <person name="Richards T.A."/>
            <person name="Rocap G."/>
            <person name="Roy S.W."/>
            <person name="Sarai C."/>
            <person name="Schaack S."/>
            <person name="Shirato S."/>
            <person name="Slamovits C.H."/>
            <person name="Spencer D.F."/>
            <person name="Suzuki S."/>
            <person name="Worden A.Z."/>
            <person name="Zauner S."/>
            <person name="Barry K."/>
            <person name="Bell C."/>
            <person name="Bharti A.K."/>
            <person name="Crow J.A."/>
            <person name="Grimwood J."/>
            <person name="Kramer R."/>
            <person name="Lindquist E."/>
            <person name="Lucas S."/>
            <person name="Salamov A."/>
            <person name="McFadden G.I."/>
            <person name="Lane C.E."/>
            <person name="Keeling P.J."/>
            <person name="Gray M.W."/>
            <person name="Grigoriev I.V."/>
            <person name="Archibald J.M."/>
        </authorList>
    </citation>
    <scope>NUCLEOTIDE SEQUENCE</scope>
    <source>
        <strain evidence="3">CCMP2712</strain>
    </source>
</reference>
<dbReference type="OMA" id="CPRTCEL"/>
<proteinExistence type="predicted"/>
<keyword evidence="3" id="KW-1185">Reference proteome</keyword>
<dbReference type="InterPro" id="IPR000286">
    <property type="entry name" value="HDACs"/>
</dbReference>
<dbReference type="GO" id="GO:0004407">
    <property type="term" value="F:histone deacetylase activity"/>
    <property type="evidence" value="ECO:0007669"/>
    <property type="project" value="TreeGrafter"/>
</dbReference>
<organism evidence="2 3">
    <name type="scientific">Guillardia theta (strain CCMP2712)</name>
    <name type="common">Cryptophyte</name>
    <dbReference type="NCBI Taxonomy" id="905079"/>
    <lineage>
        <taxon>Eukaryota</taxon>
        <taxon>Cryptophyceae</taxon>
        <taxon>Pyrenomonadales</taxon>
        <taxon>Geminigeraceae</taxon>
        <taxon>Guillardia</taxon>
    </lineage>
</organism>
<dbReference type="GO" id="GO:0000118">
    <property type="term" value="C:histone deacetylase complex"/>
    <property type="evidence" value="ECO:0007669"/>
    <property type="project" value="TreeGrafter"/>
</dbReference>
<dbReference type="InterPro" id="IPR023696">
    <property type="entry name" value="Ureohydrolase_dom_sf"/>
</dbReference>
<dbReference type="SUPFAM" id="SSF52768">
    <property type="entry name" value="Arginase/deacetylase"/>
    <property type="match status" value="1"/>
</dbReference>
<dbReference type="GO" id="GO:0040029">
    <property type="term" value="P:epigenetic regulation of gene expression"/>
    <property type="evidence" value="ECO:0007669"/>
    <property type="project" value="TreeGrafter"/>
</dbReference>
<dbReference type="PRINTS" id="PR01270">
    <property type="entry name" value="HDASUPER"/>
</dbReference>
<dbReference type="PANTHER" id="PTHR10625:SF26">
    <property type="entry name" value="HISTONE DEACETYLASE DOMAIN-CONTAINING PROTEIN"/>
    <property type="match status" value="1"/>
</dbReference>
<reference evidence="3" key="2">
    <citation type="submission" date="2012-11" db="EMBL/GenBank/DDBJ databases">
        <authorList>
            <person name="Kuo A."/>
            <person name="Curtis B.A."/>
            <person name="Tanifuji G."/>
            <person name="Burki F."/>
            <person name="Gruber A."/>
            <person name="Irimia M."/>
            <person name="Maruyama S."/>
            <person name="Arias M.C."/>
            <person name="Ball S.G."/>
            <person name="Gile G.H."/>
            <person name="Hirakawa Y."/>
            <person name="Hopkins J.F."/>
            <person name="Rensing S.A."/>
            <person name="Schmutz J."/>
            <person name="Symeonidi A."/>
            <person name="Elias M."/>
            <person name="Eveleigh R.J."/>
            <person name="Herman E.K."/>
            <person name="Klute M.J."/>
            <person name="Nakayama T."/>
            <person name="Obornik M."/>
            <person name="Reyes-Prieto A."/>
            <person name="Armbrust E.V."/>
            <person name="Aves S.J."/>
            <person name="Beiko R.G."/>
            <person name="Coutinho P."/>
            <person name="Dacks J.B."/>
            <person name="Durnford D.G."/>
            <person name="Fast N.M."/>
            <person name="Green B.R."/>
            <person name="Grisdale C."/>
            <person name="Hempe F."/>
            <person name="Henrissat B."/>
            <person name="Hoppner M.P."/>
            <person name="Ishida K.-I."/>
            <person name="Kim E."/>
            <person name="Koreny L."/>
            <person name="Kroth P.G."/>
            <person name="Liu Y."/>
            <person name="Malik S.-B."/>
            <person name="Maier U.G."/>
            <person name="McRose D."/>
            <person name="Mock T."/>
            <person name="Neilson J.A."/>
            <person name="Onodera N.T."/>
            <person name="Poole A.M."/>
            <person name="Pritham E.J."/>
            <person name="Richards T.A."/>
            <person name="Rocap G."/>
            <person name="Roy S.W."/>
            <person name="Sarai C."/>
            <person name="Schaack S."/>
            <person name="Shirato S."/>
            <person name="Slamovits C.H."/>
            <person name="Spencer D.F."/>
            <person name="Suzuki S."/>
            <person name="Worden A.Z."/>
            <person name="Zauner S."/>
            <person name="Barry K."/>
            <person name="Bell C."/>
            <person name="Bharti A.K."/>
            <person name="Crow J.A."/>
            <person name="Grimwood J."/>
            <person name="Kramer R."/>
            <person name="Lindquist E."/>
            <person name="Lucas S."/>
            <person name="Salamov A."/>
            <person name="McFadden G.I."/>
            <person name="Lane C.E."/>
            <person name="Keeling P.J."/>
            <person name="Gray M.W."/>
            <person name="Grigoriev I.V."/>
            <person name="Archibald J.M."/>
        </authorList>
    </citation>
    <scope>NUCLEOTIDE SEQUENCE</scope>
    <source>
        <strain evidence="3">CCMP2712</strain>
    </source>
</reference>